<keyword evidence="1" id="KW-1133">Transmembrane helix</keyword>
<dbReference type="RefSeq" id="WP_284055748.1">
    <property type="nucleotide sequence ID" value="NZ_JAMSLR010000001.1"/>
</dbReference>
<gene>
    <name evidence="3" type="ORF">NET02_02285</name>
</gene>
<reference evidence="3" key="1">
    <citation type="submission" date="2022-06" db="EMBL/GenBank/DDBJ databases">
        <title>CFH 74404 Thermomicrobiaceae sp.</title>
        <authorList>
            <person name="Ming H."/>
            <person name="Li W.-J."/>
            <person name="Zhao Z."/>
        </authorList>
    </citation>
    <scope>NUCLEOTIDE SEQUENCE</scope>
    <source>
        <strain evidence="3">CFH 74404</strain>
    </source>
</reference>
<dbReference type="Proteomes" id="UP001165306">
    <property type="component" value="Unassembled WGS sequence"/>
</dbReference>
<dbReference type="Pfam" id="PF05569">
    <property type="entry name" value="Peptidase_M56"/>
    <property type="match status" value="1"/>
</dbReference>
<name>A0AA41WCI8_9BACT</name>
<evidence type="ECO:0000313" key="4">
    <source>
        <dbReference type="Proteomes" id="UP001165306"/>
    </source>
</evidence>
<keyword evidence="1" id="KW-0472">Membrane</keyword>
<dbReference type="InterPro" id="IPR008756">
    <property type="entry name" value="Peptidase_M56"/>
</dbReference>
<organism evidence="3 4">
    <name type="scientific">Thermalbibacter longus</name>
    <dbReference type="NCBI Taxonomy" id="2951981"/>
    <lineage>
        <taxon>Bacteria</taxon>
        <taxon>Pseudomonadati</taxon>
        <taxon>Thermomicrobiota</taxon>
        <taxon>Thermomicrobia</taxon>
        <taxon>Thermomicrobiales</taxon>
        <taxon>Thermomicrobiaceae</taxon>
        <taxon>Thermalbibacter</taxon>
    </lineage>
</organism>
<protein>
    <submittedName>
        <fullName evidence="3">M56 family metallopeptidase</fullName>
    </submittedName>
</protein>
<evidence type="ECO:0000313" key="3">
    <source>
        <dbReference type="EMBL" id="MCM8747969.1"/>
    </source>
</evidence>
<keyword evidence="4" id="KW-1185">Reference proteome</keyword>
<evidence type="ECO:0000259" key="2">
    <source>
        <dbReference type="Pfam" id="PF05569"/>
    </source>
</evidence>
<sequence length="295" mass="31939">MCRQVKGMLRQYTASLVVVLVAALVARYPSLLDPLAETYVRACARLAGYWRYHHVPPYVVAAIALILLMSASFLGVALLRELAGLYRIGRRYTRPGGLAVEDWSHLAETVGIGERLRVLDGAAACAFCAGLLRPRVYVSQGLLSALTPREVEAVLRHEAHHLRRRDPLRLFFLDLARRLAAPLPVARVLLDRARVEIELAADRAVLQQVPVEVLASALIKVAGARPAVPPLAAAAGLTPDQARVAALLGRPVAIRFDVRDALVSVLVQVIIGAVIGHLAAQPFLMTPICDACPSF</sequence>
<dbReference type="PANTHER" id="PTHR34978">
    <property type="entry name" value="POSSIBLE SENSOR-TRANSDUCER PROTEIN BLAR"/>
    <property type="match status" value="1"/>
</dbReference>
<feature type="domain" description="Peptidase M56" evidence="2">
    <location>
        <begin position="128"/>
        <end position="223"/>
    </location>
</feature>
<keyword evidence="1" id="KW-0812">Transmembrane</keyword>
<evidence type="ECO:0000256" key="1">
    <source>
        <dbReference type="SAM" id="Phobius"/>
    </source>
</evidence>
<feature type="transmembrane region" description="Helical" evidence="1">
    <location>
        <begin position="261"/>
        <end position="280"/>
    </location>
</feature>
<comment type="caution">
    <text evidence="3">The sequence shown here is derived from an EMBL/GenBank/DDBJ whole genome shotgun (WGS) entry which is preliminary data.</text>
</comment>
<proteinExistence type="predicted"/>
<dbReference type="AlphaFoldDB" id="A0AA41WCI8"/>
<dbReference type="Gene3D" id="3.30.2010.10">
    <property type="entry name" value="Metalloproteases ('zincins'), catalytic domain"/>
    <property type="match status" value="1"/>
</dbReference>
<feature type="transmembrane region" description="Helical" evidence="1">
    <location>
        <begin position="58"/>
        <end position="79"/>
    </location>
</feature>
<dbReference type="CDD" id="cd07326">
    <property type="entry name" value="M56_BlaR1_MecR1_like"/>
    <property type="match status" value="1"/>
</dbReference>
<dbReference type="PANTHER" id="PTHR34978:SF3">
    <property type="entry name" value="SLR0241 PROTEIN"/>
    <property type="match status" value="1"/>
</dbReference>
<feature type="transmembrane region" description="Helical" evidence="1">
    <location>
        <begin position="12"/>
        <end position="30"/>
    </location>
</feature>
<dbReference type="EMBL" id="JAMSLR010000001">
    <property type="protein sequence ID" value="MCM8747969.1"/>
    <property type="molecule type" value="Genomic_DNA"/>
</dbReference>
<dbReference type="InterPro" id="IPR052173">
    <property type="entry name" value="Beta-lactam_resp_regulator"/>
</dbReference>
<accession>A0AA41WCI8</accession>